<protein>
    <recommendedName>
        <fullName evidence="3">Pathogen-related protein</fullName>
    </recommendedName>
</protein>
<dbReference type="AlphaFoldDB" id="A0A3A2ZUB2"/>
<dbReference type="InterPro" id="IPR053218">
    <property type="entry name" value="Pathogen-related_defense"/>
</dbReference>
<accession>A0A3A2ZUB2</accession>
<evidence type="ECO:0008006" key="3">
    <source>
        <dbReference type="Google" id="ProtNLM"/>
    </source>
</evidence>
<dbReference type="SUPFAM" id="SSF54427">
    <property type="entry name" value="NTF2-like"/>
    <property type="match status" value="1"/>
</dbReference>
<reference evidence="2" key="1">
    <citation type="submission" date="2017-02" db="EMBL/GenBank/DDBJ databases">
        <authorList>
            <person name="Tafer H."/>
            <person name="Lopandic K."/>
        </authorList>
    </citation>
    <scope>NUCLEOTIDE SEQUENCE [LARGE SCALE GENOMIC DNA]</scope>
    <source>
        <strain evidence="2">CBS 366.77</strain>
    </source>
</reference>
<dbReference type="EMBL" id="MVGC01000015">
    <property type="protein sequence ID" value="RJE26748.1"/>
    <property type="molecule type" value="Genomic_DNA"/>
</dbReference>
<dbReference type="Gene3D" id="3.10.450.50">
    <property type="match status" value="1"/>
</dbReference>
<dbReference type="PANTHER" id="PTHR31723:SF10">
    <property type="entry name" value="PATHOGEN-RELATED PROTEIN"/>
    <property type="match status" value="1"/>
</dbReference>
<dbReference type="InterPro" id="IPR032710">
    <property type="entry name" value="NTF2-like_dom_sf"/>
</dbReference>
<proteinExistence type="predicted"/>
<keyword evidence="2" id="KW-1185">Reference proteome</keyword>
<dbReference type="OrthoDB" id="65445at2759"/>
<dbReference type="Proteomes" id="UP000266188">
    <property type="component" value="Unassembled WGS sequence"/>
</dbReference>
<gene>
    <name evidence="1" type="ORF">PHISCL_00880</name>
</gene>
<comment type="caution">
    <text evidence="1">The sequence shown here is derived from an EMBL/GenBank/DDBJ whole genome shotgun (WGS) entry which is preliminary data.</text>
</comment>
<evidence type="ECO:0000313" key="2">
    <source>
        <dbReference type="Proteomes" id="UP000266188"/>
    </source>
</evidence>
<evidence type="ECO:0000313" key="1">
    <source>
        <dbReference type="EMBL" id="RJE26748.1"/>
    </source>
</evidence>
<organism evidence="1 2">
    <name type="scientific">Aspergillus sclerotialis</name>
    <dbReference type="NCBI Taxonomy" id="2070753"/>
    <lineage>
        <taxon>Eukaryota</taxon>
        <taxon>Fungi</taxon>
        <taxon>Dikarya</taxon>
        <taxon>Ascomycota</taxon>
        <taxon>Pezizomycotina</taxon>
        <taxon>Eurotiomycetes</taxon>
        <taxon>Eurotiomycetidae</taxon>
        <taxon>Eurotiales</taxon>
        <taxon>Aspergillaceae</taxon>
        <taxon>Aspergillus</taxon>
        <taxon>Aspergillus subgen. Polypaecilum</taxon>
    </lineage>
</organism>
<dbReference type="PANTHER" id="PTHR31723">
    <property type="entry name" value="PATHOGENESIS-RELATED FAMILY PROTEIN"/>
    <property type="match status" value="1"/>
</dbReference>
<name>A0A3A2ZUB2_9EURO</name>
<sequence length="237" mass="26716">MTAPSVPDYMLDPDAVMKDVNAAWRFKTPPDYSKTRAVYREGKTMNHTPGSLEDMVENLVKNWEVEASFKTDLADWRTIDRENYVFSVNGGPPQTGEHMLKVGTYNALIAPNSLYDPERMDFSASHKTFKRMMPTFAWEVLQVYSGPPVVAFKWRHWDQMTNDYVGTNESGEEVRVKAHNGMIDIQGVTVAKLNSEFKIQTLETFFDPMEMFRQINRENASTVAAAAASGCPVAGGQ</sequence>